<dbReference type="Pfam" id="PF05050">
    <property type="entry name" value="Methyltransf_21"/>
    <property type="match status" value="1"/>
</dbReference>
<gene>
    <name evidence="2" type="ORF">J0A67_04855</name>
</gene>
<dbReference type="PANTHER" id="PTHR34203">
    <property type="entry name" value="METHYLTRANSFERASE, FKBM FAMILY PROTEIN"/>
    <property type="match status" value="1"/>
</dbReference>
<dbReference type="GO" id="GO:0032259">
    <property type="term" value="P:methylation"/>
    <property type="evidence" value="ECO:0007669"/>
    <property type="project" value="UniProtKB-KW"/>
</dbReference>
<organism evidence="2 3">
    <name type="scientific">Algoriphagus aestuariicola</name>
    <dbReference type="NCBI Taxonomy" id="1852016"/>
    <lineage>
        <taxon>Bacteria</taxon>
        <taxon>Pseudomonadati</taxon>
        <taxon>Bacteroidota</taxon>
        <taxon>Cytophagia</taxon>
        <taxon>Cytophagales</taxon>
        <taxon>Cyclobacteriaceae</taxon>
        <taxon>Algoriphagus</taxon>
    </lineage>
</organism>
<dbReference type="Proteomes" id="UP000664698">
    <property type="component" value="Unassembled WGS sequence"/>
</dbReference>
<dbReference type="InterPro" id="IPR029063">
    <property type="entry name" value="SAM-dependent_MTases_sf"/>
</dbReference>
<dbReference type="SUPFAM" id="SSF53335">
    <property type="entry name" value="S-adenosyl-L-methionine-dependent methyltransferases"/>
    <property type="match status" value="1"/>
</dbReference>
<dbReference type="NCBIfam" id="TIGR01444">
    <property type="entry name" value="fkbM_fam"/>
    <property type="match status" value="1"/>
</dbReference>
<keyword evidence="3" id="KW-1185">Reference proteome</keyword>
<proteinExistence type="predicted"/>
<dbReference type="InterPro" id="IPR052514">
    <property type="entry name" value="SAM-dependent_MTase"/>
</dbReference>
<dbReference type="PANTHER" id="PTHR34203:SF15">
    <property type="entry name" value="SLL1173 PROTEIN"/>
    <property type="match status" value="1"/>
</dbReference>
<keyword evidence="2" id="KW-0808">Transferase</keyword>
<dbReference type="EMBL" id="JAFKCW010000001">
    <property type="protein sequence ID" value="MBN7800177.1"/>
    <property type="molecule type" value="Genomic_DNA"/>
</dbReference>
<evidence type="ECO:0000259" key="1">
    <source>
        <dbReference type="Pfam" id="PF05050"/>
    </source>
</evidence>
<evidence type="ECO:0000313" key="2">
    <source>
        <dbReference type="EMBL" id="MBN7800177.1"/>
    </source>
</evidence>
<keyword evidence="2" id="KW-0489">Methyltransferase</keyword>
<accession>A0ABS3BLM2</accession>
<feature type="domain" description="Methyltransferase FkbM" evidence="1">
    <location>
        <begin position="93"/>
        <end position="250"/>
    </location>
</feature>
<comment type="caution">
    <text evidence="2">The sequence shown here is derived from an EMBL/GenBank/DDBJ whole genome shotgun (WGS) entry which is preliminary data.</text>
</comment>
<dbReference type="InterPro" id="IPR006342">
    <property type="entry name" value="FkbM_mtfrase"/>
</dbReference>
<dbReference type="Gene3D" id="3.40.50.150">
    <property type="entry name" value="Vaccinia Virus protein VP39"/>
    <property type="match status" value="1"/>
</dbReference>
<protein>
    <submittedName>
        <fullName evidence="2">FkbM family methyltransferase</fullName>
    </submittedName>
</protein>
<reference evidence="2 3" key="1">
    <citation type="submission" date="2021-03" db="EMBL/GenBank/DDBJ databases">
        <title>novel species isolated from a fishpond in China.</title>
        <authorList>
            <person name="Lu H."/>
            <person name="Cai Z."/>
        </authorList>
    </citation>
    <scope>NUCLEOTIDE SEQUENCE [LARGE SCALE GENOMIC DNA]</scope>
    <source>
        <strain evidence="2 3">JCM 31546</strain>
    </source>
</reference>
<name>A0ABS3BLM2_9BACT</name>
<evidence type="ECO:0000313" key="3">
    <source>
        <dbReference type="Proteomes" id="UP000664698"/>
    </source>
</evidence>
<sequence>MVSFSHHLHKIKSYLIDRRPFGHGRILKLIDRVFFDKIPSGEILTKTLYGFPLFIQPSVDRGLEKKIFFTGTYEKGLLHVLDCLLTRGDTVVDAGANIGLISVFCGLRVGKDGMVMAFEPHPETIPILRRNIEVNGLSQVAIYECALGRSSGTAKIYSNLQINRGAASMVDFVKGAPSFDIRVAVLDNILSELGPKRVRLLKVDVEGFEMEVLKGAKMLLSCADGPILVIECSLTRLNFQYSIGDLFWFLTEVHHYKVFRFSISKERISRLVPVHSADDLPHHDNIFAFKQAHLSTLHNKNAIF</sequence>
<dbReference type="GO" id="GO:0008168">
    <property type="term" value="F:methyltransferase activity"/>
    <property type="evidence" value="ECO:0007669"/>
    <property type="project" value="UniProtKB-KW"/>
</dbReference>